<proteinExistence type="inferred from homology"/>
<dbReference type="InterPro" id="IPR014133">
    <property type="entry name" value="Cry_DASH"/>
</dbReference>
<dbReference type="InterPro" id="IPR014729">
    <property type="entry name" value="Rossmann-like_a/b/a_fold"/>
</dbReference>
<gene>
    <name evidence="9" type="ORF">FA047_17075</name>
</gene>
<dbReference type="AlphaFoldDB" id="A0A4U1CC44"/>
<dbReference type="SUPFAM" id="SSF48173">
    <property type="entry name" value="Cryptochrome/photolyase FAD-binding domain"/>
    <property type="match status" value="1"/>
</dbReference>
<dbReference type="Gene3D" id="1.25.40.80">
    <property type="match status" value="1"/>
</dbReference>
<dbReference type="PANTHER" id="PTHR11455:SF22">
    <property type="entry name" value="CRYPTOCHROME DASH"/>
    <property type="match status" value="1"/>
</dbReference>
<dbReference type="PANTHER" id="PTHR11455">
    <property type="entry name" value="CRYPTOCHROME"/>
    <property type="match status" value="1"/>
</dbReference>
<dbReference type="Pfam" id="PF03441">
    <property type="entry name" value="FAD_binding_7"/>
    <property type="match status" value="1"/>
</dbReference>
<dbReference type="GO" id="GO:0071949">
    <property type="term" value="F:FAD binding"/>
    <property type="evidence" value="ECO:0007669"/>
    <property type="project" value="TreeGrafter"/>
</dbReference>
<dbReference type="SUPFAM" id="SSF52425">
    <property type="entry name" value="Cryptochrome/photolyase, N-terminal domain"/>
    <property type="match status" value="1"/>
</dbReference>
<sequence>MKSKKILVWFRNDLRLHDNEMLVEAIAKSDSILPVYFFDPRYFDDTRFSTSKTGLNRTLFLLESVDALRKAFQQKGGDILIVHGKPEEEILELVERFEISEVYHHREVGPEETAISASVEDALWKQKINLKHFIGHTLYNKEDLPFPIKDIPDVFSQFKKKTERDAIVKSCFETPQNITFVENDIWGDLPDLQVLGFEQNVEEDNLTKRISGGEEAGLEHLAELLEEGSEIYLKINSKGNADKQGFSSRLSAWLSFGCLSPRKVYWKIKDAETRFGNNTNFNQVLLGLLWRDYFRFMFKKHGVNFFQETDFQELILTPVESDSEIVHQWKTGHTGHALVDKYMQELNGSGFIPQAGRLVVATFLVHVLKVHWTRGAAYFEEKLVDYSPASNWGNWANVAGAGLDLKSKNTFDLEKQIKILDVDLDEAV</sequence>
<dbReference type="GO" id="GO:0000719">
    <property type="term" value="P:photoreactive repair"/>
    <property type="evidence" value="ECO:0007669"/>
    <property type="project" value="TreeGrafter"/>
</dbReference>
<dbReference type="EMBL" id="SWBQ01000005">
    <property type="protein sequence ID" value="TKC04299.1"/>
    <property type="molecule type" value="Genomic_DNA"/>
</dbReference>
<evidence type="ECO:0000256" key="2">
    <source>
        <dbReference type="ARBA" id="ARBA00017881"/>
    </source>
</evidence>
<dbReference type="Pfam" id="PF00875">
    <property type="entry name" value="DNA_photolyase"/>
    <property type="match status" value="1"/>
</dbReference>
<dbReference type="Gene3D" id="3.40.50.620">
    <property type="entry name" value="HUPs"/>
    <property type="match status" value="1"/>
</dbReference>
<dbReference type="InterPro" id="IPR036155">
    <property type="entry name" value="Crypto/Photolyase_N_sf"/>
</dbReference>
<reference evidence="9 10" key="1">
    <citation type="submission" date="2019-04" db="EMBL/GenBank/DDBJ databases">
        <title>Pedobacter sp. RP-3-15 sp. nov., isolated from Arctic soil.</title>
        <authorList>
            <person name="Dahal R.H."/>
            <person name="Kim D.-U."/>
        </authorList>
    </citation>
    <scope>NUCLEOTIDE SEQUENCE [LARGE SCALE GENOMIC DNA]</scope>
    <source>
        <strain evidence="9 10">RP-3-15</strain>
    </source>
</reference>
<feature type="binding site" evidence="6">
    <location>
        <position position="232"/>
    </location>
    <ligand>
        <name>FAD</name>
        <dbReference type="ChEBI" id="CHEBI:57692"/>
    </ligand>
</feature>
<comment type="cofactor">
    <cofactor evidence="7">
        <name>(6R)-5,10-methylene-5,6,7,8-tetrahydrofolate</name>
        <dbReference type="ChEBI" id="CHEBI:15636"/>
    </cofactor>
    <text evidence="7">Binds 1 5,10-methenyltetrahydrofolate (MTHF) per subunit.</text>
</comment>
<keyword evidence="4 6" id="KW-0274">FAD</keyword>
<comment type="similarity">
    <text evidence="1 7">Belongs to the DNA photolyase class-1 family.</text>
</comment>
<evidence type="ECO:0000313" key="9">
    <source>
        <dbReference type="EMBL" id="TKC04299.1"/>
    </source>
</evidence>
<dbReference type="PRINTS" id="PR00147">
    <property type="entry name" value="DNAPHOTLYASE"/>
</dbReference>
<evidence type="ECO:0000256" key="4">
    <source>
        <dbReference type="ARBA" id="ARBA00022827"/>
    </source>
</evidence>
<dbReference type="GO" id="GO:0003677">
    <property type="term" value="F:DNA binding"/>
    <property type="evidence" value="ECO:0007669"/>
    <property type="project" value="TreeGrafter"/>
</dbReference>
<comment type="caution">
    <text evidence="9">The sequence shown here is derived from an EMBL/GenBank/DDBJ whole genome shotgun (WGS) entry which is preliminary data.</text>
</comment>
<dbReference type="InterPro" id="IPR036134">
    <property type="entry name" value="Crypto/Photolyase_FAD-like_sf"/>
</dbReference>
<evidence type="ECO:0000313" key="10">
    <source>
        <dbReference type="Proteomes" id="UP000307244"/>
    </source>
</evidence>
<keyword evidence="5 7" id="KW-0157">Chromophore</keyword>
<evidence type="ECO:0000256" key="3">
    <source>
        <dbReference type="ARBA" id="ARBA00022630"/>
    </source>
</evidence>
<comment type="function">
    <text evidence="7">May have a photoreceptor function.</text>
</comment>
<dbReference type="OrthoDB" id="9772484at2"/>
<accession>A0A4U1CC44</accession>
<dbReference type="RefSeq" id="WP_136837292.1">
    <property type="nucleotide sequence ID" value="NZ_SWBQ01000005.1"/>
</dbReference>
<name>A0A4U1CC44_9SPHI</name>
<dbReference type="Gene3D" id="1.10.579.10">
    <property type="entry name" value="DNA Cyclobutane Dipyrimidine Photolyase, subunit A, domain 3"/>
    <property type="match status" value="1"/>
</dbReference>
<evidence type="ECO:0000256" key="1">
    <source>
        <dbReference type="ARBA" id="ARBA00005862"/>
    </source>
</evidence>
<feature type="domain" description="Photolyase/cryptochrome alpha/beta" evidence="8">
    <location>
        <begin position="4"/>
        <end position="138"/>
    </location>
</feature>
<evidence type="ECO:0000259" key="8">
    <source>
        <dbReference type="PROSITE" id="PS51645"/>
    </source>
</evidence>
<dbReference type="Proteomes" id="UP000307244">
    <property type="component" value="Unassembled WGS sequence"/>
</dbReference>
<keyword evidence="3 6" id="KW-0285">Flavoprotein</keyword>
<evidence type="ECO:0000256" key="6">
    <source>
        <dbReference type="PIRSR" id="PIRSR602081-1"/>
    </source>
</evidence>
<dbReference type="InterPro" id="IPR005101">
    <property type="entry name" value="Cryptochr/Photolyase_FAD-bd"/>
</dbReference>
<protein>
    <recommendedName>
        <fullName evidence="2 7">Cryptochrome DASH</fullName>
    </recommendedName>
</protein>
<dbReference type="InterPro" id="IPR006050">
    <property type="entry name" value="DNA_photolyase_N"/>
</dbReference>
<evidence type="ECO:0000256" key="7">
    <source>
        <dbReference type="RuleBase" id="RU367151"/>
    </source>
</evidence>
<dbReference type="InterPro" id="IPR002081">
    <property type="entry name" value="Cryptochrome/DNA_photolyase_1"/>
</dbReference>
<dbReference type="NCBIfam" id="TIGR02765">
    <property type="entry name" value="crypto_DASH"/>
    <property type="match status" value="1"/>
</dbReference>
<comment type="cofactor">
    <cofactor evidence="6 7">
        <name>FAD</name>
        <dbReference type="ChEBI" id="CHEBI:57692"/>
    </cofactor>
    <text evidence="6 7">Binds 1 FAD per subunit.</text>
</comment>
<evidence type="ECO:0000256" key="5">
    <source>
        <dbReference type="ARBA" id="ARBA00022991"/>
    </source>
</evidence>
<dbReference type="GO" id="GO:0003904">
    <property type="term" value="F:deoxyribodipyrimidine photo-lyase activity"/>
    <property type="evidence" value="ECO:0007669"/>
    <property type="project" value="TreeGrafter"/>
</dbReference>
<organism evidence="9 10">
    <name type="scientific">Pedobacter frigoris</name>
    <dbReference type="NCBI Taxonomy" id="2571272"/>
    <lineage>
        <taxon>Bacteria</taxon>
        <taxon>Pseudomonadati</taxon>
        <taxon>Bacteroidota</taxon>
        <taxon>Sphingobacteriia</taxon>
        <taxon>Sphingobacteriales</taxon>
        <taxon>Sphingobacteriaceae</taxon>
        <taxon>Pedobacter</taxon>
    </lineage>
</organism>
<keyword evidence="10" id="KW-1185">Reference proteome</keyword>
<dbReference type="PROSITE" id="PS51645">
    <property type="entry name" value="PHR_CRY_ALPHA_BETA"/>
    <property type="match status" value="1"/>
</dbReference>
<feature type="binding site" evidence="6">
    <location>
        <begin position="247"/>
        <end position="251"/>
    </location>
    <ligand>
        <name>FAD</name>
        <dbReference type="ChEBI" id="CHEBI:57692"/>
    </ligand>
</feature>